<dbReference type="Proteomes" id="UP000787322">
    <property type="component" value="Unassembled WGS sequence"/>
</dbReference>
<gene>
    <name evidence="2" type="ORF">HXK24_02195</name>
</gene>
<evidence type="ECO:0000313" key="2">
    <source>
        <dbReference type="EMBL" id="MBF4802619.1"/>
    </source>
</evidence>
<protein>
    <submittedName>
        <fullName evidence="2">Uncharacterized protein</fullName>
    </submittedName>
</protein>
<keyword evidence="1" id="KW-0812">Transmembrane</keyword>
<name>A0A9D5X312_9ACTN</name>
<feature type="transmembrane region" description="Helical" evidence="1">
    <location>
        <begin position="69"/>
        <end position="91"/>
    </location>
</feature>
<reference evidence="2" key="1">
    <citation type="submission" date="2020-04" db="EMBL/GenBank/DDBJ databases">
        <title>Deep metagenomics examines the oral microbiome during advanced dental caries in children, revealing novel taxa and co-occurrences with host molecules.</title>
        <authorList>
            <person name="Baker J.L."/>
            <person name="Morton J.T."/>
            <person name="Dinis M."/>
            <person name="Alvarez R."/>
            <person name="Tran N.C."/>
            <person name="Knight R."/>
            <person name="Edlund A."/>
        </authorList>
    </citation>
    <scope>NUCLEOTIDE SEQUENCE</scope>
    <source>
        <strain evidence="2">JCVI_3_bin.11</strain>
    </source>
</reference>
<sequence>MDQQARLAAIEKQMIEVIENNLEFKEIFNRLMCIHGIDKVAAWIIHLHFTEVIKEACLKDKKPVMKANSFPFSFISLVTVTSFIPVSAQIFCIPRRRSLPICCAIVLLIGYDMLDIDFSRVFLINSPYPNPRETTALWWV</sequence>
<dbReference type="AlphaFoldDB" id="A0A9D5X312"/>
<organism evidence="2 3">
    <name type="scientific">Lancefieldella parvula</name>
    <dbReference type="NCBI Taxonomy" id="1382"/>
    <lineage>
        <taxon>Bacteria</taxon>
        <taxon>Bacillati</taxon>
        <taxon>Actinomycetota</taxon>
        <taxon>Coriobacteriia</taxon>
        <taxon>Coriobacteriales</taxon>
        <taxon>Atopobiaceae</taxon>
        <taxon>Lancefieldella</taxon>
    </lineage>
</organism>
<accession>A0A9D5X312</accession>
<keyword evidence="1" id="KW-0472">Membrane</keyword>
<keyword evidence="1" id="KW-1133">Transmembrane helix</keyword>
<evidence type="ECO:0000256" key="1">
    <source>
        <dbReference type="SAM" id="Phobius"/>
    </source>
</evidence>
<proteinExistence type="predicted"/>
<evidence type="ECO:0000313" key="3">
    <source>
        <dbReference type="Proteomes" id="UP000787322"/>
    </source>
</evidence>
<dbReference type="EMBL" id="JABZGU010000027">
    <property type="protein sequence ID" value="MBF4802619.1"/>
    <property type="molecule type" value="Genomic_DNA"/>
</dbReference>
<comment type="caution">
    <text evidence="2">The sequence shown here is derived from an EMBL/GenBank/DDBJ whole genome shotgun (WGS) entry which is preliminary data.</text>
</comment>